<dbReference type="InterPro" id="IPR003594">
    <property type="entry name" value="HATPase_dom"/>
</dbReference>
<keyword evidence="4" id="KW-0597">Phosphoprotein</keyword>
<evidence type="ECO:0000256" key="9">
    <source>
        <dbReference type="SAM" id="Phobius"/>
    </source>
</evidence>
<comment type="subcellular location">
    <subcellularLocation>
        <location evidence="2">Membrane</location>
    </subcellularLocation>
</comment>
<keyword evidence="13" id="KW-1185">Reference proteome</keyword>
<sequence length="575" mass="66070">MFQYITDKIRGRRKRLLHDYIAIFIIMGMVLLLSFLIIGYIANSTTMEQSRNSSRVIYKQAREQLEQVEEDLQNMYMNVVKNDSVLAFLEAADSYERWEMLESVQGMVGMNRRINRNLENIIFYDEDGNLIFALGNVFLDKPELELNEMLNFSGRMWDEATKQACFEVGLPIYKEETDGYTLLGSAYLLFNVGNLQEIMDRALLNRDSAIAIVDGNGRAIVKAGQWEDYYGDFETALEDKKRLVYADYIGTTGWRIVNVIPKKALLTGAEQMRNITYVTFLAVVSMMIFLCAMLYKRIIYPISRQTAFMAGFTEDTHQRIEVLEENEIGEMAHKMNQMLDDIEKLNGEIIESNRKYLEMEYAKKQTEMIAYRSQINPHFLYNTFNCIRGMALYHGEKEIAELTMALSSFFRYSVQGEETVTVREALENLQRYARIIQYRFNGKHRVEVEASREVYLVKIPKMLLQPLVENAVLHGLETKVDGGVVHVAVSGTEQKIVAVVKDNGQGFPKETLVQLRQAMECYDREGTIPDDGHGIGFLNVYRRLRLFYGTAAEFTVESRAGEGTEITMVLPVGGR</sequence>
<dbReference type="AlphaFoldDB" id="A0A3E3I8N4"/>
<comment type="catalytic activity">
    <reaction evidence="1">
        <text>ATP + protein L-histidine = ADP + protein N-phospho-L-histidine.</text>
        <dbReference type="EC" id="2.7.13.3"/>
    </reaction>
</comment>
<dbReference type="GO" id="GO:0000155">
    <property type="term" value="F:phosphorelay sensor kinase activity"/>
    <property type="evidence" value="ECO:0007669"/>
    <property type="project" value="InterPro"/>
</dbReference>
<dbReference type="InterPro" id="IPR050640">
    <property type="entry name" value="Bact_2-comp_sensor_kinase"/>
</dbReference>
<dbReference type="SMART" id="SM00304">
    <property type="entry name" value="HAMP"/>
    <property type="match status" value="1"/>
</dbReference>
<feature type="domain" description="Histidine kinase" evidence="10">
    <location>
        <begin position="463"/>
        <end position="574"/>
    </location>
</feature>
<keyword evidence="7" id="KW-0902">Two-component regulatory system</keyword>
<dbReference type="PROSITE" id="PS50109">
    <property type="entry name" value="HIS_KIN"/>
    <property type="match status" value="1"/>
</dbReference>
<evidence type="ECO:0000256" key="4">
    <source>
        <dbReference type="ARBA" id="ARBA00022553"/>
    </source>
</evidence>
<evidence type="ECO:0000256" key="2">
    <source>
        <dbReference type="ARBA" id="ARBA00004370"/>
    </source>
</evidence>
<keyword evidence="6" id="KW-0418">Kinase</keyword>
<dbReference type="RefSeq" id="WP_117544048.1">
    <property type="nucleotide sequence ID" value="NZ_JBKUNB010000001.1"/>
</dbReference>
<dbReference type="Gene3D" id="6.10.340.10">
    <property type="match status" value="1"/>
</dbReference>
<evidence type="ECO:0000256" key="6">
    <source>
        <dbReference type="ARBA" id="ARBA00022777"/>
    </source>
</evidence>
<feature type="coiled-coil region" evidence="8">
    <location>
        <begin position="51"/>
        <end position="82"/>
    </location>
</feature>
<protein>
    <recommendedName>
        <fullName evidence="3">histidine kinase</fullName>
        <ecNumber evidence="3">2.7.13.3</ecNumber>
    </recommendedName>
</protein>
<evidence type="ECO:0000259" key="11">
    <source>
        <dbReference type="PROSITE" id="PS50885"/>
    </source>
</evidence>
<keyword evidence="8" id="KW-0175">Coiled coil</keyword>
<dbReference type="Pfam" id="PF02518">
    <property type="entry name" value="HATPase_c"/>
    <property type="match status" value="1"/>
</dbReference>
<dbReference type="InterPro" id="IPR010559">
    <property type="entry name" value="Sig_transdc_His_kin_internal"/>
</dbReference>
<dbReference type="InterPro" id="IPR003660">
    <property type="entry name" value="HAMP_dom"/>
</dbReference>
<feature type="transmembrane region" description="Helical" evidence="9">
    <location>
        <begin position="275"/>
        <end position="295"/>
    </location>
</feature>
<dbReference type="InterPro" id="IPR004358">
    <property type="entry name" value="Sig_transdc_His_kin-like_C"/>
</dbReference>
<dbReference type="InterPro" id="IPR005467">
    <property type="entry name" value="His_kinase_dom"/>
</dbReference>
<dbReference type="PANTHER" id="PTHR34220">
    <property type="entry name" value="SENSOR HISTIDINE KINASE YPDA"/>
    <property type="match status" value="1"/>
</dbReference>
<evidence type="ECO:0000256" key="8">
    <source>
        <dbReference type="SAM" id="Coils"/>
    </source>
</evidence>
<dbReference type="EMBL" id="QVLV01000003">
    <property type="protein sequence ID" value="RGE63383.1"/>
    <property type="molecule type" value="Genomic_DNA"/>
</dbReference>
<dbReference type="EC" id="2.7.13.3" evidence="3"/>
<dbReference type="Pfam" id="PF06580">
    <property type="entry name" value="His_kinase"/>
    <property type="match status" value="1"/>
</dbReference>
<evidence type="ECO:0000256" key="5">
    <source>
        <dbReference type="ARBA" id="ARBA00022679"/>
    </source>
</evidence>
<dbReference type="SUPFAM" id="SSF55874">
    <property type="entry name" value="ATPase domain of HSP90 chaperone/DNA topoisomerase II/histidine kinase"/>
    <property type="match status" value="1"/>
</dbReference>
<feature type="domain" description="HAMP" evidence="11">
    <location>
        <begin position="296"/>
        <end position="347"/>
    </location>
</feature>
<dbReference type="GeneID" id="97986314"/>
<keyword evidence="9" id="KW-0472">Membrane</keyword>
<dbReference type="PANTHER" id="PTHR34220:SF7">
    <property type="entry name" value="SENSOR HISTIDINE KINASE YPDA"/>
    <property type="match status" value="1"/>
</dbReference>
<keyword evidence="5" id="KW-0808">Transferase</keyword>
<reference evidence="12" key="1">
    <citation type="submission" date="2018-08" db="EMBL/GenBank/DDBJ databases">
        <title>A genome reference for cultivated species of the human gut microbiota.</title>
        <authorList>
            <person name="Zou Y."/>
            <person name="Xue W."/>
            <person name="Luo G."/>
        </authorList>
    </citation>
    <scope>NUCLEOTIDE SEQUENCE [LARGE SCALE GENOMIC DNA]</scope>
    <source>
        <strain evidence="12">TF05-5AC</strain>
    </source>
</reference>
<dbReference type="PROSITE" id="PS50885">
    <property type="entry name" value="HAMP"/>
    <property type="match status" value="1"/>
</dbReference>
<name>A0A3E3I8N4_9FIRM</name>
<dbReference type="GO" id="GO:0016020">
    <property type="term" value="C:membrane"/>
    <property type="evidence" value="ECO:0007669"/>
    <property type="project" value="UniProtKB-SubCell"/>
</dbReference>
<keyword evidence="9" id="KW-1133">Transmembrane helix</keyword>
<evidence type="ECO:0000259" key="10">
    <source>
        <dbReference type="PROSITE" id="PS50109"/>
    </source>
</evidence>
<organism evidence="12 13">
    <name type="scientific">Eisenbergiella massiliensis</name>
    <dbReference type="NCBI Taxonomy" id="1720294"/>
    <lineage>
        <taxon>Bacteria</taxon>
        <taxon>Bacillati</taxon>
        <taxon>Bacillota</taxon>
        <taxon>Clostridia</taxon>
        <taxon>Lachnospirales</taxon>
        <taxon>Lachnospiraceae</taxon>
        <taxon>Eisenbergiella</taxon>
    </lineage>
</organism>
<dbReference type="InterPro" id="IPR036890">
    <property type="entry name" value="HATPase_C_sf"/>
</dbReference>
<evidence type="ECO:0000256" key="1">
    <source>
        <dbReference type="ARBA" id="ARBA00000085"/>
    </source>
</evidence>
<proteinExistence type="predicted"/>
<gene>
    <name evidence="12" type="ORF">DXC51_05315</name>
</gene>
<evidence type="ECO:0000256" key="7">
    <source>
        <dbReference type="ARBA" id="ARBA00023012"/>
    </source>
</evidence>
<evidence type="ECO:0000313" key="12">
    <source>
        <dbReference type="EMBL" id="RGE63383.1"/>
    </source>
</evidence>
<feature type="transmembrane region" description="Helical" evidence="9">
    <location>
        <begin position="20"/>
        <end position="42"/>
    </location>
</feature>
<dbReference type="PRINTS" id="PR00344">
    <property type="entry name" value="BCTRLSENSOR"/>
</dbReference>
<evidence type="ECO:0000313" key="13">
    <source>
        <dbReference type="Proteomes" id="UP000260812"/>
    </source>
</evidence>
<dbReference type="CDD" id="cd06225">
    <property type="entry name" value="HAMP"/>
    <property type="match status" value="1"/>
</dbReference>
<keyword evidence="9" id="KW-0812">Transmembrane</keyword>
<dbReference type="Proteomes" id="UP000260812">
    <property type="component" value="Unassembled WGS sequence"/>
</dbReference>
<evidence type="ECO:0000256" key="3">
    <source>
        <dbReference type="ARBA" id="ARBA00012438"/>
    </source>
</evidence>
<dbReference type="SMART" id="SM00387">
    <property type="entry name" value="HATPase_c"/>
    <property type="match status" value="1"/>
</dbReference>
<accession>A0A3E3I8N4</accession>
<comment type="caution">
    <text evidence="12">The sequence shown here is derived from an EMBL/GenBank/DDBJ whole genome shotgun (WGS) entry which is preliminary data.</text>
</comment>
<dbReference type="Gene3D" id="3.30.565.10">
    <property type="entry name" value="Histidine kinase-like ATPase, C-terminal domain"/>
    <property type="match status" value="1"/>
</dbReference>